<proteinExistence type="evidence at transcript level"/>
<sequence>MNCKNGKKRLSGYIKERPYDLQQEINKLKNANPQAKEIIDQYVVCYGKDRTQLQRQSAMKHIGYLSDELKKNYTNYSANVLEEVNRCGVTLKQFFNELESKENRGTCNLPKNIHWKDLLKLQGIIWAQQMDLVDINVYELKKHYFSQLMRNLKNLANKRSVK</sequence>
<dbReference type="Pfam" id="PF11291">
    <property type="entry name" value="DUF3091"/>
    <property type="match status" value="1"/>
</dbReference>
<name>Q86EZ5_SCHJA</name>
<dbReference type="AlphaFoldDB" id="Q86EZ5"/>
<dbReference type="EMBL" id="AY223069">
    <property type="protein sequence ID" value="AAP06092.1"/>
    <property type="molecule type" value="mRNA"/>
</dbReference>
<dbReference type="InterPro" id="IPR021442">
    <property type="entry name" value="DUF3091"/>
</dbReference>
<organism evidence="1">
    <name type="scientific">Schistosoma japonicum</name>
    <name type="common">Blood fluke</name>
    <dbReference type="NCBI Taxonomy" id="6182"/>
    <lineage>
        <taxon>Eukaryota</taxon>
        <taxon>Metazoa</taxon>
        <taxon>Spiralia</taxon>
        <taxon>Lophotrochozoa</taxon>
        <taxon>Platyhelminthes</taxon>
        <taxon>Trematoda</taxon>
        <taxon>Digenea</taxon>
        <taxon>Strigeidida</taxon>
        <taxon>Schistosomatoidea</taxon>
        <taxon>Schistosomatidae</taxon>
        <taxon>Schistosoma</taxon>
    </lineage>
</organism>
<accession>Q86EZ5</accession>
<evidence type="ECO:0000313" key="1">
    <source>
        <dbReference type="EMBL" id="AAP06092.1"/>
    </source>
</evidence>
<protein>
    <submittedName>
        <fullName evidence="1">Clone ZZD1265 mRNA sequence</fullName>
    </submittedName>
</protein>
<reference evidence="1" key="1">
    <citation type="journal article" date="2003" name="Nat. Genet.">
        <title>Evolutionary and biomedical implications of a Schistosoma japonicum complementary DNA resource.</title>
        <authorList>
            <person name="Hu W."/>
            <person name="Yan Q."/>
            <person name="Shen D.K."/>
            <person name="Liu F."/>
            <person name="Zhu Z.D."/>
            <person name="Song H.D."/>
            <person name="Xu X.R."/>
            <person name="Wang Z.J."/>
            <person name="Rong Y.P."/>
            <person name="Zeng L.C."/>
            <person name="Wu J."/>
            <person name="Zhang X."/>
            <person name="Wang J.J."/>
            <person name="Xu X.N."/>
            <person name="Wang S.Y."/>
            <person name="Fu G."/>
            <person name="Zhang X.L."/>
            <person name="Wang Z.Q."/>
            <person name="Brindley P.J."/>
            <person name="McManus D.P."/>
            <person name="Xue C.L."/>
            <person name="Feng Z."/>
            <person name="Chen Z."/>
            <person name="Han Z.G."/>
        </authorList>
    </citation>
    <scope>NUCLEOTIDE SEQUENCE</scope>
</reference>